<feature type="compositionally biased region" description="Gly residues" evidence="1">
    <location>
        <begin position="375"/>
        <end position="386"/>
    </location>
</feature>
<accession>A0ABP0JEX8</accession>
<feature type="compositionally biased region" description="Basic residues" evidence="1">
    <location>
        <begin position="387"/>
        <end position="398"/>
    </location>
</feature>
<feature type="region of interest" description="Disordered" evidence="1">
    <location>
        <begin position="250"/>
        <end position="437"/>
    </location>
</feature>
<protein>
    <submittedName>
        <fullName evidence="2">Uncharacterized protein</fullName>
    </submittedName>
</protein>
<keyword evidence="3" id="KW-1185">Reference proteome</keyword>
<name>A0ABP0JEX8_9DINO</name>
<gene>
    <name evidence="2" type="ORF">CCMP2556_LOCUS11066</name>
</gene>
<feature type="compositionally biased region" description="Basic residues" evidence="1">
    <location>
        <begin position="338"/>
        <end position="349"/>
    </location>
</feature>
<sequence length="437" mass="47675">MADLDDESSEETESSEGSDMDVIEEAAERGREPHPRVIMSSWHIQLSMAATRGDRPWECRLPSHQVARLKQAGWIGQAYMQLRGLREAFEEIPNAGAMPESSSTGSAVVLYSVPLFQERFLPLWVKNPSAIHSWINFVKSQEKGLGATHCPVRHLKCPVPHGLERLKWLQKIYGEMQATGKQGPRFHRKATHASMTVGDVVAIEEHTYMAAFDGFYVVNLNRADGHDVNDDFVRMEDTFGIGEEDGKKVLQLEEKGARKGKGKGKGKRNKKNKGHDLEHTWPGKGGKGGDGGNTNHTEEQSGQPGKGKKKNKNNKWQSKPTEAPQNYGSPNGDGFAKGKGKSKGKKGSKGSKGWWQNKQSGEAPPNYGSVEADGWGKGVDAGLGKGAKGKGKSGKSKGKGWWSKADGRTDENAGYGGWGKEGKGKGKSKGKQGWWSN</sequence>
<evidence type="ECO:0000256" key="1">
    <source>
        <dbReference type="SAM" id="MobiDB-lite"/>
    </source>
</evidence>
<feature type="region of interest" description="Disordered" evidence="1">
    <location>
        <begin position="1"/>
        <end position="22"/>
    </location>
</feature>
<feature type="compositionally biased region" description="Gly residues" evidence="1">
    <location>
        <begin position="283"/>
        <end position="292"/>
    </location>
</feature>
<dbReference type="Proteomes" id="UP001642484">
    <property type="component" value="Unassembled WGS sequence"/>
</dbReference>
<dbReference type="EMBL" id="CAXAMN010005225">
    <property type="protein sequence ID" value="CAK9012955.1"/>
    <property type="molecule type" value="Genomic_DNA"/>
</dbReference>
<organism evidence="2 3">
    <name type="scientific">Durusdinium trenchii</name>
    <dbReference type="NCBI Taxonomy" id="1381693"/>
    <lineage>
        <taxon>Eukaryota</taxon>
        <taxon>Sar</taxon>
        <taxon>Alveolata</taxon>
        <taxon>Dinophyceae</taxon>
        <taxon>Suessiales</taxon>
        <taxon>Symbiodiniaceae</taxon>
        <taxon>Durusdinium</taxon>
    </lineage>
</organism>
<feature type="compositionally biased region" description="Polar residues" evidence="1">
    <location>
        <begin position="316"/>
        <end position="329"/>
    </location>
</feature>
<proteinExistence type="predicted"/>
<evidence type="ECO:0000313" key="3">
    <source>
        <dbReference type="Proteomes" id="UP001642484"/>
    </source>
</evidence>
<evidence type="ECO:0000313" key="2">
    <source>
        <dbReference type="EMBL" id="CAK9012955.1"/>
    </source>
</evidence>
<reference evidence="2 3" key="1">
    <citation type="submission" date="2024-02" db="EMBL/GenBank/DDBJ databases">
        <authorList>
            <person name="Chen Y."/>
            <person name="Shah S."/>
            <person name="Dougan E. K."/>
            <person name="Thang M."/>
            <person name="Chan C."/>
        </authorList>
    </citation>
    <scope>NUCLEOTIDE SEQUENCE [LARGE SCALE GENOMIC DNA]</scope>
</reference>
<comment type="caution">
    <text evidence="2">The sequence shown here is derived from an EMBL/GenBank/DDBJ whole genome shotgun (WGS) entry which is preliminary data.</text>
</comment>
<feature type="compositionally biased region" description="Basic residues" evidence="1">
    <location>
        <begin position="258"/>
        <end position="273"/>
    </location>
</feature>